<sequence>MEAAWISKNYGDDLYPQCTYTCIRVFDRGLAHASKKGKIRPTSSAWPTRDDATHSTPSTTPEKNCSSQHATV</sequence>
<dbReference type="WBParaSite" id="ACOC_0000407001-mRNA-1">
    <property type="protein sequence ID" value="ACOC_0000407001-mRNA-1"/>
    <property type="gene ID" value="ACOC_0000407001"/>
</dbReference>
<feature type="compositionally biased region" description="Polar residues" evidence="1">
    <location>
        <begin position="54"/>
        <end position="72"/>
    </location>
</feature>
<evidence type="ECO:0000313" key="2">
    <source>
        <dbReference type="EMBL" id="VDM55656.1"/>
    </source>
</evidence>
<reference evidence="4" key="1">
    <citation type="submission" date="2017-02" db="UniProtKB">
        <authorList>
            <consortium name="WormBaseParasite"/>
        </authorList>
    </citation>
    <scope>IDENTIFICATION</scope>
</reference>
<protein>
    <submittedName>
        <fullName evidence="4">Retrotransposon protein</fullName>
    </submittedName>
</protein>
<evidence type="ECO:0000313" key="4">
    <source>
        <dbReference type="WBParaSite" id="ACOC_0000407001-mRNA-1"/>
    </source>
</evidence>
<evidence type="ECO:0000313" key="3">
    <source>
        <dbReference type="Proteomes" id="UP000267027"/>
    </source>
</evidence>
<dbReference type="Proteomes" id="UP000267027">
    <property type="component" value="Unassembled WGS sequence"/>
</dbReference>
<reference evidence="2 3" key="2">
    <citation type="submission" date="2018-11" db="EMBL/GenBank/DDBJ databases">
        <authorList>
            <consortium name="Pathogen Informatics"/>
        </authorList>
    </citation>
    <scope>NUCLEOTIDE SEQUENCE [LARGE SCALE GENOMIC DNA]</scope>
    <source>
        <strain evidence="2 3">Costa Rica</strain>
    </source>
</reference>
<feature type="region of interest" description="Disordered" evidence="1">
    <location>
        <begin position="32"/>
        <end position="72"/>
    </location>
</feature>
<evidence type="ECO:0000256" key="1">
    <source>
        <dbReference type="SAM" id="MobiDB-lite"/>
    </source>
</evidence>
<keyword evidence="3" id="KW-1185">Reference proteome</keyword>
<accession>A0A0R3PI93</accession>
<organism evidence="4">
    <name type="scientific">Angiostrongylus costaricensis</name>
    <name type="common">Nematode worm</name>
    <dbReference type="NCBI Taxonomy" id="334426"/>
    <lineage>
        <taxon>Eukaryota</taxon>
        <taxon>Metazoa</taxon>
        <taxon>Ecdysozoa</taxon>
        <taxon>Nematoda</taxon>
        <taxon>Chromadorea</taxon>
        <taxon>Rhabditida</taxon>
        <taxon>Rhabditina</taxon>
        <taxon>Rhabditomorpha</taxon>
        <taxon>Strongyloidea</taxon>
        <taxon>Metastrongylidae</taxon>
        <taxon>Angiostrongylus</taxon>
    </lineage>
</organism>
<proteinExistence type="predicted"/>
<name>A0A0R3PI93_ANGCS</name>
<dbReference type="AlphaFoldDB" id="A0A0R3PI93"/>
<gene>
    <name evidence="2" type="ORF">ACOC_LOCUS4071</name>
</gene>
<dbReference type="EMBL" id="UYYA01001904">
    <property type="protein sequence ID" value="VDM55656.1"/>
    <property type="molecule type" value="Genomic_DNA"/>
</dbReference>